<name>A0AAW9QLY8_9CHRO</name>
<protein>
    <submittedName>
        <fullName evidence="8">Cytochrome b/b6 domain-containing protein</fullName>
    </submittedName>
</protein>
<dbReference type="GO" id="GO:0005886">
    <property type="term" value="C:plasma membrane"/>
    <property type="evidence" value="ECO:0007669"/>
    <property type="project" value="UniProtKB-SubCell"/>
</dbReference>
<dbReference type="GO" id="GO:0009055">
    <property type="term" value="F:electron transfer activity"/>
    <property type="evidence" value="ECO:0007669"/>
    <property type="project" value="InterPro"/>
</dbReference>
<evidence type="ECO:0000259" key="7">
    <source>
        <dbReference type="Pfam" id="PF01292"/>
    </source>
</evidence>
<proteinExistence type="predicted"/>
<feature type="transmembrane region" description="Helical" evidence="6">
    <location>
        <begin position="12"/>
        <end position="34"/>
    </location>
</feature>
<comment type="caution">
    <text evidence="8">The sequence shown here is derived from an EMBL/GenBank/DDBJ whole genome shotgun (WGS) entry which is preliminary data.</text>
</comment>
<evidence type="ECO:0000256" key="3">
    <source>
        <dbReference type="ARBA" id="ARBA00022692"/>
    </source>
</evidence>
<evidence type="ECO:0000256" key="4">
    <source>
        <dbReference type="ARBA" id="ARBA00022989"/>
    </source>
</evidence>
<keyword evidence="3 6" id="KW-0812">Transmembrane</keyword>
<keyword evidence="2" id="KW-1003">Cell membrane</keyword>
<comment type="subcellular location">
    <subcellularLocation>
        <location evidence="1">Cell membrane</location>
        <topology evidence="1">Multi-pass membrane protein</topology>
    </subcellularLocation>
</comment>
<evidence type="ECO:0000256" key="2">
    <source>
        <dbReference type="ARBA" id="ARBA00022475"/>
    </source>
</evidence>
<keyword evidence="4 6" id="KW-1133">Transmembrane helix</keyword>
<dbReference type="RefSeq" id="WP_332866294.1">
    <property type="nucleotide sequence ID" value="NZ_JBAFSM010000035.1"/>
</dbReference>
<feature type="domain" description="Cytochrome b561 bacterial/Ni-hydrogenase" evidence="7">
    <location>
        <begin position="9"/>
        <end position="175"/>
    </location>
</feature>
<dbReference type="GO" id="GO:0022904">
    <property type="term" value="P:respiratory electron transport chain"/>
    <property type="evidence" value="ECO:0007669"/>
    <property type="project" value="InterPro"/>
</dbReference>
<dbReference type="Pfam" id="PF01292">
    <property type="entry name" value="Ni_hydr_CYTB"/>
    <property type="match status" value="1"/>
</dbReference>
<evidence type="ECO:0000256" key="5">
    <source>
        <dbReference type="ARBA" id="ARBA00023136"/>
    </source>
</evidence>
<evidence type="ECO:0000256" key="1">
    <source>
        <dbReference type="ARBA" id="ARBA00004651"/>
    </source>
</evidence>
<feature type="transmembrane region" description="Helical" evidence="6">
    <location>
        <begin position="98"/>
        <end position="120"/>
    </location>
</feature>
<gene>
    <name evidence="8" type="ORF">V0288_16920</name>
</gene>
<dbReference type="EMBL" id="JBAFSM010000035">
    <property type="protein sequence ID" value="MEG3438812.1"/>
    <property type="molecule type" value="Genomic_DNA"/>
</dbReference>
<evidence type="ECO:0000256" key="6">
    <source>
        <dbReference type="SAM" id="Phobius"/>
    </source>
</evidence>
<sequence length="234" mass="27428">MKESRPYQPFLLRVLHGLTGICSIAALLTAYWTYDTYDSRWFTLSLPKFPEIEGIHGTFGLYTLIVFPFFAIYAFRRGSRRLIQSDSLQKLARPGKPIFWYSLHRFANTIALFALAFAIYSGRMMDSEWLPKGELHHPWYYAHLISWVILTLCILFHLLLSAKVGGKPLLLSMLHRYSRDRDRPRLWPGKIAEWWSKFRAESAIVWLRSLDLYKILEMLILTAILAAWIVPLFK</sequence>
<evidence type="ECO:0000313" key="8">
    <source>
        <dbReference type="EMBL" id="MEG3438812.1"/>
    </source>
</evidence>
<organism evidence="8 9">
    <name type="scientific">Pannus brasiliensis CCIBt3594</name>
    <dbReference type="NCBI Taxonomy" id="1427578"/>
    <lineage>
        <taxon>Bacteria</taxon>
        <taxon>Bacillati</taxon>
        <taxon>Cyanobacteriota</taxon>
        <taxon>Cyanophyceae</taxon>
        <taxon>Oscillatoriophycideae</taxon>
        <taxon>Chroococcales</taxon>
        <taxon>Microcystaceae</taxon>
        <taxon>Pannus</taxon>
    </lineage>
</organism>
<dbReference type="Gene3D" id="1.20.120.1770">
    <property type="match status" value="1"/>
</dbReference>
<dbReference type="Proteomes" id="UP001328733">
    <property type="component" value="Unassembled WGS sequence"/>
</dbReference>
<feature type="transmembrane region" description="Helical" evidence="6">
    <location>
        <begin position="140"/>
        <end position="160"/>
    </location>
</feature>
<feature type="transmembrane region" description="Helical" evidence="6">
    <location>
        <begin position="215"/>
        <end position="233"/>
    </location>
</feature>
<accession>A0AAW9QLY8</accession>
<keyword evidence="5 6" id="KW-0472">Membrane</keyword>
<dbReference type="InterPro" id="IPR016174">
    <property type="entry name" value="Di-haem_cyt_TM"/>
</dbReference>
<evidence type="ECO:0000313" key="9">
    <source>
        <dbReference type="Proteomes" id="UP001328733"/>
    </source>
</evidence>
<dbReference type="AlphaFoldDB" id="A0AAW9QLY8"/>
<keyword evidence="9" id="KW-1185">Reference proteome</keyword>
<dbReference type="InterPro" id="IPR011577">
    <property type="entry name" value="Cyt_b561_bac/Ni-Hgenase"/>
</dbReference>
<dbReference type="SUPFAM" id="SSF81342">
    <property type="entry name" value="Transmembrane di-heme cytochromes"/>
    <property type="match status" value="1"/>
</dbReference>
<feature type="transmembrane region" description="Helical" evidence="6">
    <location>
        <begin position="54"/>
        <end position="75"/>
    </location>
</feature>
<reference evidence="8 9" key="1">
    <citation type="submission" date="2024-01" db="EMBL/GenBank/DDBJ databases">
        <title>Genomic insights into the taxonomy and metabolism of the cyanobacterium Pannus brasiliensis CCIBt3594.</title>
        <authorList>
            <person name="Machado M."/>
            <person name="Botero N.B."/>
            <person name="Andreote A.P.D."/>
            <person name="Feitosa A.M.T."/>
            <person name="Popin R."/>
            <person name="Sivonen K."/>
            <person name="Fiore M.F."/>
        </authorList>
    </citation>
    <scope>NUCLEOTIDE SEQUENCE [LARGE SCALE GENOMIC DNA]</scope>
    <source>
        <strain evidence="8 9">CCIBt3594</strain>
    </source>
</reference>